<keyword evidence="1" id="KW-1133">Transmembrane helix</keyword>
<proteinExistence type="predicted"/>
<evidence type="ECO:0000313" key="2">
    <source>
        <dbReference type="EMBL" id="OBP77301.1"/>
    </source>
</evidence>
<protein>
    <submittedName>
        <fullName evidence="2">Uncharacterized protein</fullName>
    </submittedName>
</protein>
<feature type="transmembrane region" description="Helical" evidence="1">
    <location>
        <begin position="117"/>
        <end position="137"/>
    </location>
</feature>
<dbReference type="Proteomes" id="UP000093748">
    <property type="component" value="Unassembled WGS sequence"/>
</dbReference>
<evidence type="ECO:0000256" key="1">
    <source>
        <dbReference type="SAM" id="Phobius"/>
    </source>
</evidence>
<gene>
    <name evidence="2" type="ORF">BAE39_14915</name>
</gene>
<name>A0A1A5JII5_RHILI</name>
<accession>A0A1A5JII5</accession>
<feature type="transmembrane region" description="Helical" evidence="1">
    <location>
        <begin position="85"/>
        <end position="105"/>
    </location>
</feature>
<feature type="transmembrane region" description="Helical" evidence="1">
    <location>
        <begin position="19"/>
        <end position="38"/>
    </location>
</feature>
<keyword evidence="1" id="KW-0472">Membrane</keyword>
<comment type="caution">
    <text evidence="2">The sequence shown here is derived from an EMBL/GenBank/DDBJ whole genome shotgun (WGS) entry which is preliminary data.</text>
</comment>
<organism evidence="2 3">
    <name type="scientific">Rhizobium loti</name>
    <name type="common">Mesorhizobium loti</name>
    <dbReference type="NCBI Taxonomy" id="381"/>
    <lineage>
        <taxon>Bacteria</taxon>
        <taxon>Pseudomonadati</taxon>
        <taxon>Pseudomonadota</taxon>
        <taxon>Alphaproteobacteria</taxon>
        <taxon>Hyphomicrobiales</taxon>
        <taxon>Phyllobacteriaceae</taxon>
        <taxon>Mesorhizobium</taxon>
    </lineage>
</organism>
<dbReference type="RefSeq" id="WP_032929308.1">
    <property type="nucleotide sequence ID" value="NZ_LZTH01000012.1"/>
</dbReference>
<feature type="transmembrane region" description="Helical" evidence="1">
    <location>
        <begin position="187"/>
        <end position="209"/>
    </location>
</feature>
<feature type="transmembrane region" description="Helical" evidence="1">
    <location>
        <begin position="50"/>
        <end position="73"/>
    </location>
</feature>
<dbReference type="GeneID" id="66685354"/>
<dbReference type="OrthoDB" id="9796461at2"/>
<keyword evidence="1" id="KW-0812">Transmembrane</keyword>
<reference evidence="3" key="1">
    <citation type="submission" date="2016-06" db="EMBL/GenBank/DDBJ databases">
        <title>NZP2037 Pacbio-Illumina hybrid assembly.</title>
        <authorList>
            <person name="Ramsay J.P."/>
        </authorList>
    </citation>
    <scope>NUCLEOTIDE SEQUENCE [LARGE SCALE GENOMIC DNA]</scope>
    <source>
        <strain evidence="3">R7ANS::ICEMlSym2042</strain>
    </source>
</reference>
<feature type="transmembrane region" description="Helical" evidence="1">
    <location>
        <begin position="157"/>
        <end position="175"/>
    </location>
</feature>
<evidence type="ECO:0000313" key="3">
    <source>
        <dbReference type="Proteomes" id="UP000093748"/>
    </source>
</evidence>
<dbReference type="EMBL" id="LZTJ01000012">
    <property type="protein sequence ID" value="OBP77301.1"/>
    <property type="molecule type" value="Genomic_DNA"/>
</dbReference>
<sequence length="266" mass="28729">MAFVGAPLLGETALNSPLWTIRIELLGSLFLFAAYAIVGTKRPIVAFLAYLPMVLLTNWANISIVHFIAIFGGSLLNRPHNLSKISWYLIAAGLIGGGFDYSEFYAWVPVMGGEEKLIMNTLGAVLLVAGTLANPAFAARSASKAPVFLGRVSYSSYLIHWPIICSFSFGMLYVLKLQLGLDHQTAALIVLASTLAFVLVAATCFERYVDAPATRLASNLARRLMRPAAVAVQAKAGSSALGDDLWELRRGGLGGMWRHPNQESEP</sequence>
<dbReference type="AlphaFoldDB" id="A0A1A5JII5"/>